<dbReference type="RefSeq" id="WP_312646903.1">
    <property type="nucleotide sequence ID" value="NZ_CP116967.1"/>
</dbReference>
<evidence type="ECO:0000256" key="4">
    <source>
        <dbReference type="ARBA" id="ARBA00022448"/>
    </source>
</evidence>
<dbReference type="InterPro" id="IPR024037">
    <property type="entry name" value="Alt_ATP_synth_F1_esu"/>
</dbReference>
<accession>A0AA96GJB1</accession>
<dbReference type="Pfam" id="PF02823">
    <property type="entry name" value="ATP-synt_DE_N"/>
    <property type="match status" value="1"/>
</dbReference>
<dbReference type="InterPro" id="IPR001469">
    <property type="entry name" value="ATP_synth_F1_dsu/esu"/>
</dbReference>
<dbReference type="NCBIfam" id="NF004871">
    <property type="entry name" value="PRK06228.1"/>
    <property type="match status" value="1"/>
</dbReference>
<keyword evidence="6" id="KW-0472">Membrane</keyword>
<gene>
    <name evidence="9" type="ORF">PP769_09590</name>
</gene>
<dbReference type="InterPro" id="IPR020546">
    <property type="entry name" value="ATP_synth_F1_dsu/esu_N"/>
</dbReference>
<reference evidence="9 10" key="1">
    <citation type="submission" date="2023-01" db="EMBL/GenBank/DDBJ databases">
        <title>Cultivation and genomic characterization of new, ubiquitous marine nitrite-oxidizing bacteria from the Nitrospirales.</title>
        <authorList>
            <person name="Mueller A.J."/>
            <person name="Daebeler A."/>
            <person name="Herbold C.W."/>
            <person name="Kirkegaard R.H."/>
            <person name="Daims H."/>
        </authorList>
    </citation>
    <scope>NUCLEOTIDE SEQUENCE [LARGE SCALE GENOMIC DNA]</scope>
    <source>
        <strain evidence="9 10">VA</strain>
    </source>
</reference>
<evidence type="ECO:0000259" key="8">
    <source>
        <dbReference type="Pfam" id="PF02823"/>
    </source>
</evidence>
<keyword evidence="4" id="KW-0813">Transport</keyword>
<evidence type="ECO:0000313" key="10">
    <source>
        <dbReference type="Proteomes" id="UP001302719"/>
    </source>
</evidence>
<name>A0AA96GJB1_9BACT</name>
<dbReference type="GO" id="GO:0012505">
    <property type="term" value="C:endomembrane system"/>
    <property type="evidence" value="ECO:0007669"/>
    <property type="project" value="UniProtKB-SubCell"/>
</dbReference>
<comment type="subcellular location">
    <subcellularLocation>
        <location evidence="2">Endomembrane system</location>
        <topology evidence="2">Peripheral membrane protein</topology>
    </subcellularLocation>
</comment>
<keyword evidence="10" id="KW-1185">Reference proteome</keyword>
<dbReference type="EMBL" id="CP116967">
    <property type="protein sequence ID" value="WNM59988.1"/>
    <property type="molecule type" value="Genomic_DNA"/>
</dbReference>
<keyword evidence="7" id="KW-0066">ATP synthesis</keyword>
<dbReference type="SUPFAM" id="SSF51344">
    <property type="entry name" value="Epsilon subunit of F1F0-ATP synthase N-terminal domain"/>
    <property type="match status" value="1"/>
</dbReference>
<dbReference type="Proteomes" id="UP001302719">
    <property type="component" value="Chromosome"/>
</dbReference>
<dbReference type="GO" id="GO:0045259">
    <property type="term" value="C:proton-transporting ATP synthase complex"/>
    <property type="evidence" value="ECO:0007669"/>
    <property type="project" value="UniProtKB-KW"/>
</dbReference>
<dbReference type="KEGG" id="nall:PP769_09590"/>
<evidence type="ECO:0000256" key="5">
    <source>
        <dbReference type="ARBA" id="ARBA00023065"/>
    </source>
</evidence>
<keyword evidence="7" id="KW-0139">CF(1)</keyword>
<keyword evidence="5" id="KW-0406">Ion transport</keyword>
<comment type="similarity">
    <text evidence="3">Belongs to the ATPase epsilon chain family.</text>
</comment>
<proteinExistence type="inferred from homology"/>
<evidence type="ECO:0000256" key="2">
    <source>
        <dbReference type="ARBA" id="ARBA00004184"/>
    </source>
</evidence>
<evidence type="ECO:0000256" key="6">
    <source>
        <dbReference type="ARBA" id="ARBA00023136"/>
    </source>
</evidence>
<evidence type="ECO:0000256" key="1">
    <source>
        <dbReference type="ARBA" id="ARBA00003543"/>
    </source>
</evidence>
<evidence type="ECO:0000256" key="3">
    <source>
        <dbReference type="ARBA" id="ARBA00005712"/>
    </source>
</evidence>
<dbReference type="GO" id="GO:0046933">
    <property type="term" value="F:proton-transporting ATP synthase activity, rotational mechanism"/>
    <property type="evidence" value="ECO:0007669"/>
    <property type="project" value="InterPro"/>
</dbReference>
<sequence>MPPNFMTLNILLPFRIFTQQKSVMRIIAETREGSFGLLPLRLDCVAALEPGILTYETDTEKEIYVALDEGVLVKSGLDVMISVRNAIAGTDLHQLREAVEREFLILDEHEQSLRSVMAKLESSFVRRYADFRHD</sequence>
<dbReference type="InterPro" id="IPR036771">
    <property type="entry name" value="ATPsynth_dsu/esu_N"/>
</dbReference>
<dbReference type="CDD" id="cd12152">
    <property type="entry name" value="F1-ATPase_delta"/>
    <property type="match status" value="1"/>
</dbReference>
<dbReference type="Gene3D" id="2.60.15.10">
    <property type="entry name" value="F0F1 ATP synthase delta/epsilon subunit, N-terminal"/>
    <property type="match status" value="1"/>
</dbReference>
<organism evidence="9 10">
    <name type="scientific">Candidatus Nitrospira allomarina</name>
    <dbReference type="NCBI Taxonomy" id="3020900"/>
    <lineage>
        <taxon>Bacteria</taxon>
        <taxon>Pseudomonadati</taxon>
        <taxon>Nitrospirota</taxon>
        <taxon>Nitrospiria</taxon>
        <taxon>Nitrospirales</taxon>
        <taxon>Nitrospiraceae</taxon>
        <taxon>Nitrospira</taxon>
    </lineage>
</organism>
<feature type="domain" description="ATP synthase F1 complex delta/epsilon subunit N-terminal" evidence="8">
    <location>
        <begin position="6"/>
        <end position="86"/>
    </location>
</feature>
<evidence type="ECO:0000313" key="9">
    <source>
        <dbReference type="EMBL" id="WNM59988.1"/>
    </source>
</evidence>
<protein>
    <submittedName>
        <fullName evidence="9">F0F1 ATP synthase subunit epsilon</fullName>
    </submittedName>
</protein>
<comment type="function">
    <text evidence="1">Produces ATP from ADP in the presence of a proton gradient across the membrane.</text>
</comment>
<dbReference type="NCBIfam" id="TIGR03166">
    <property type="entry name" value="alt_F1F0_F1_eps"/>
    <property type="match status" value="1"/>
</dbReference>
<evidence type="ECO:0000256" key="7">
    <source>
        <dbReference type="ARBA" id="ARBA00023196"/>
    </source>
</evidence>
<dbReference type="AlphaFoldDB" id="A0AA96GJB1"/>